<evidence type="ECO:0000313" key="2">
    <source>
        <dbReference type="Proteomes" id="UP000619079"/>
    </source>
</evidence>
<reference evidence="1" key="1">
    <citation type="submission" date="2020-12" db="EMBL/GenBank/DDBJ databases">
        <title>Sedimentitalea sp. nov., isolated from sand in Incheon.</title>
        <authorList>
            <person name="Kim W."/>
        </authorList>
    </citation>
    <scope>NUCLEOTIDE SEQUENCE</scope>
    <source>
        <strain evidence="1">CAU 1593</strain>
    </source>
</reference>
<proteinExistence type="predicted"/>
<dbReference type="EMBL" id="JAELVR010000001">
    <property type="protein sequence ID" value="MBJ6369937.1"/>
    <property type="molecule type" value="Genomic_DNA"/>
</dbReference>
<organism evidence="1 2">
    <name type="scientific">Sedimentitalea arenosa</name>
    <dbReference type="NCBI Taxonomy" id="2798803"/>
    <lineage>
        <taxon>Bacteria</taxon>
        <taxon>Pseudomonadati</taxon>
        <taxon>Pseudomonadota</taxon>
        <taxon>Alphaproteobacteria</taxon>
        <taxon>Rhodobacterales</taxon>
        <taxon>Paracoccaceae</taxon>
        <taxon>Sedimentitalea</taxon>
    </lineage>
</organism>
<protein>
    <recommendedName>
        <fullName evidence="3">DNA circulation N-terminal domain-containing protein</fullName>
    </recommendedName>
</protein>
<dbReference type="RefSeq" id="WP_199022707.1">
    <property type="nucleotide sequence ID" value="NZ_JAELVR010000001.1"/>
</dbReference>
<keyword evidence="2" id="KW-1185">Reference proteome</keyword>
<evidence type="ECO:0008006" key="3">
    <source>
        <dbReference type="Google" id="ProtNLM"/>
    </source>
</evidence>
<accession>A0A8J7J4U0</accession>
<evidence type="ECO:0000313" key="1">
    <source>
        <dbReference type="EMBL" id="MBJ6369937.1"/>
    </source>
</evidence>
<name>A0A8J7J4U0_9RHOB</name>
<gene>
    <name evidence="1" type="ORF">JF290_00230</name>
</gene>
<comment type="caution">
    <text evidence="1">The sequence shown here is derived from an EMBL/GenBank/DDBJ whole genome shotgun (WGS) entry which is preliminary data.</text>
</comment>
<sequence>MPAVPMIDDIALSAVQVIRQSTSLDLAPAKVMGLAGRVHQNFGRSGHRVELSGLLLGETAGDDLAALQEKAAGGEEVAFVSDITVALEIETMVIAAFEAEQRVGPASQYFYRVVLEESPELPPPAEVSSFGGLPGLGDAGLPGLDDLGFDAGALGDLASDLQDQAAGVMGALDDALDVLEQLEGLTGLVDLGSVGNVLGPVTDEIAGLGEAGSGTAGLGDAIGRITGGGGS</sequence>
<dbReference type="Proteomes" id="UP000619079">
    <property type="component" value="Unassembled WGS sequence"/>
</dbReference>
<dbReference type="AlphaFoldDB" id="A0A8J7J4U0"/>